<evidence type="ECO:0000313" key="2">
    <source>
        <dbReference type="EMBL" id="KAK3680117.1"/>
    </source>
</evidence>
<feature type="region of interest" description="Disordered" evidence="1">
    <location>
        <begin position="787"/>
        <end position="824"/>
    </location>
</feature>
<sequence>MNNDAQSNDLDDHMLTQHNQDNFQVAQAVSVAGNEVKGGHHHTSDLDTHTPSDLPLTFPTLCPDGCVEDISTLATTIAYTTPPAALSSLGARASMAQQDTMSESASSFADSQYDMVDDLSEISNDDGDTASLASTDEGSNGRGMNTPEEQDGELEDSTEDTISGPTVVLPSSSGILPAHDQDNELLDSYMTGDLETPTQSTVTDFRSNPHTAHSKLHLSRSATRVLFVSSRDVPEAEKTQICAKVTSALAGSKDASKCRATILPLTPTGIAPSPFISYHDGGVTIEVMHCVGAEAVDQTLPNGNKPYKLQILDADGEHSSIYIFDDGLKPKLGMPQLTIIYDAPSASGSEWLTTAEEAIKSMKLPTLVVRDSPISAALAHWSMHTNELLDADNQVLRTDLKCLMNRDPIFKPSFATDQPKGPMSAQKTRDSSTWSSVFRSVSWKSVLFSLGTVLVSLLLPVLLARLLHTDEIADAIIRREALSSRLTSLVDGAEPAKLVNASYLVPQPSVTGYDWAGCKKYIIQDNIRFEVLQPNHIIVSLPPIHDRLGKKLFRVFGDRNGAQVKVNATELVKNVYDLAIPMDDAHGAITFGGLLPRGGQMLIEHNFGNRMLQRQTYQKARTDLSNSVNKELTVARDTAKVIREKLGLEVGAGAAATRNITKEVAVQMTRDLQIFANAAASAISKMDKVINSTATVMIKDLALMKKDLVRFTDGIRKTLALAKKSATDSLPTKKTVTEPLKLSRERALSFKEKLLRRKAKKFGGAASNGEELAVRVKDWMTSLVSKKSTKSLSVMPEKGISSQGKASERPKRTRDGFDGAKEAELVRKMRDRIKAKKQGGEVSNKKMVDVVMQLREQAGQQAQQG</sequence>
<gene>
    <name evidence="2" type="ORF">LTR78_000494</name>
</gene>
<accession>A0AAE1C6N4</accession>
<dbReference type="AlphaFoldDB" id="A0AAE1C6N4"/>
<dbReference type="EMBL" id="JAUTXT010000001">
    <property type="protein sequence ID" value="KAK3680117.1"/>
    <property type="molecule type" value="Genomic_DNA"/>
</dbReference>
<organism evidence="2 3">
    <name type="scientific">Recurvomyces mirabilis</name>
    <dbReference type="NCBI Taxonomy" id="574656"/>
    <lineage>
        <taxon>Eukaryota</taxon>
        <taxon>Fungi</taxon>
        <taxon>Dikarya</taxon>
        <taxon>Ascomycota</taxon>
        <taxon>Pezizomycotina</taxon>
        <taxon>Dothideomycetes</taxon>
        <taxon>Dothideomycetidae</taxon>
        <taxon>Mycosphaerellales</taxon>
        <taxon>Teratosphaeriaceae</taxon>
        <taxon>Recurvomyces</taxon>
    </lineage>
</organism>
<feature type="compositionally biased region" description="Acidic residues" evidence="1">
    <location>
        <begin position="148"/>
        <end position="159"/>
    </location>
</feature>
<reference evidence="2" key="1">
    <citation type="submission" date="2023-07" db="EMBL/GenBank/DDBJ databases">
        <title>Black Yeasts Isolated from many extreme environments.</title>
        <authorList>
            <person name="Coleine C."/>
            <person name="Stajich J.E."/>
            <person name="Selbmann L."/>
        </authorList>
    </citation>
    <scope>NUCLEOTIDE SEQUENCE</scope>
    <source>
        <strain evidence="2">CCFEE 5485</strain>
    </source>
</reference>
<feature type="compositionally biased region" description="Basic and acidic residues" evidence="1">
    <location>
        <begin position="806"/>
        <end position="824"/>
    </location>
</feature>
<proteinExistence type="predicted"/>
<protein>
    <submittedName>
        <fullName evidence="2">Uncharacterized protein</fullName>
    </submittedName>
</protein>
<evidence type="ECO:0000313" key="3">
    <source>
        <dbReference type="Proteomes" id="UP001274830"/>
    </source>
</evidence>
<keyword evidence="3" id="KW-1185">Reference proteome</keyword>
<feature type="region of interest" description="Disordered" evidence="1">
    <location>
        <begin position="119"/>
        <end position="162"/>
    </location>
</feature>
<evidence type="ECO:0000256" key="1">
    <source>
        <dbReference type="SAM" id="MobiDB-lite"/>
    </source>
</evidence>
<name>A0AAE1C6N4_9PEZI</name>
<dbReference type="Proteomes" id="UP001274830">
    <property type="component" value="Unassembled WGS sequence"/>
</dbReference>
<comment type="caution">
    <text evidence="2">The sequence shown here is derived from an EMBL/GenBank/DDBJ whole genome shotgun (WGS) entry which is preliminary data.</text>
</comment>
<feature type="compositionally biased region" description="Acidic residues" evidence="1">
    <location>
        <begin position="119"/>
        <end position="128"/>
    </location>
</feature>